<name>A0ACB6RMQ5_9PLEO</name>
<proteinExistence type="predicted"/>
<dbReference type="Proteomes" id="UP000799754">
    <property type="component" value="Unassembled WGS sequence"/>
</dbReference>
<sequence length="63" mass="6909">MNCTVTTLAGITSPANPWQPANLIVNILLGTLGITIASIQLLLQYQTFRDSRCKCSIGLKDWM</sequence>
<accession>A0ACB6RMQ5</accession>
<dbReference type="EMBL" id="MU006739">
    <property type="protein sequence ID" value="KAF2623088.1"/>
    <property type="molecule type" value="Genomic_DNA"/>
</dbReference>
<evidence type="ECO:0000313" key="1">
    <source>
        <dbReference type="EMBL" id="KAF2623088.1"/>
    </source>
</evidence>
<gene>
    <name evidence="1" type="ORF">BU25DRAFT_414601</name>
</gene>
<evidence type="ECO:0000313" key="2">
    <source>
        <dbReference type="Proteomes" id="UP000799754"/>
    </source>
</evidence>
<protein>
    <submittedName>
        <fullName evidence="1">Uncharacterized protein</fullName>
    </submittedName>
</protein>
<reference evidence="1" key="1">
    <citation type="journal article" date="2020" name="Stud. Mycol.">
        <title>101 Dothideomycetes genomes: a test case for predicting lifestyles and emergence of pathogens.</title>
        <authorList>
            <person name="Haridas S."/>
            <person name="Albert R."/>
            <person name="Binder M."/>
            <person name="Bloem J."/>
            <person name="Labutti K."/>
            <person name="Salamov A."/>
            <person name="Andreopoulos B."/>
            <person name="Baker S."/>
            <person name="Barry K."/>
            <person name="Bills G."/>
            <person name="Bluhm B."/>
            <person name="Cannon C."/>
            <person name="Castanera R."/>
            <person name="Culley D."/>
            <person name="Daum C."/>
            <person name="Ezra D."/>
            <person name="Gonzalez J."/>
            <person name="Henrissat B."/>
            <person name="Kuo A."/>
            <person name="Liang C."/>
            <person name="Lipzen A."/>
            <person name="Lutzoni F."/>
            <person name="Magnuson J."/>
            <person name="Mondo S."/>
            <person name="Nolan M."/>
            <person name="Ohm R."/>
            <person name="Pangilinan J."/>
            <person name="Park H.-J."/>
            <person name="Ramirez L."/>
            <person name="Alfaro M."/>
            <person name="Sun H."/>
            <person name="Tritt A."/>
            <person name="Yoshinaga Y."/>
            <person name="Zwiers L.-H."/>
            <person name="Turgeon B."/>
            <person name="Goodwin S."/>
            <person name="Spatafora J."/>
            <person name="Crous P."/>
            <person name="Grigoriev I."/>
        </authorList>
    </citation>
    <scope>NUCLEOTIDE SEQUENCE</scope>
    <source>
        <strain evidence="1">CBS 525.71</strain>
    </source>
</reference>
<comment type="caution">
    <text evidence="1">The sequence shown here is derived from an EMBL/GenBank/DDBJ whole genome shotgun (WGS) entry which is preliminary data.</text>
</comment>
<keyword evidence="2" id="KW-1185">Reference proteome</keyword>
<organism evidence="1 2">
    <name type="scientific">Macroventuria anomochaeta</name>
    <dbReference type="NCBI Taxonomy" id="301207"/>
    <lineage>
        <taxon>Eukaryota</taxon>
        <taxon>Fungi</taxon>
        <taxon>Dikarya</taxon>
        <taxon>Ascomycota</taxon>
        <taxon>Pezizomycotina</taxon>
        <taxon>Dothideomycetes</taxon>
        <taxon>Pleosporomycetidae</taxon>
        <taxon>Pleosporales</taxon>
        <taxon>Pleosporineae</taxon>
        <taxon>Didymellaceae</taxon>
        <taxon>Macroventuria</taxon>
    </lineage>
</organism>